<accession>A0ABW5ZV20</accession>
<evidence type="ECO:0000313" key="2">
    <source>
        <dbReference type="EMBL" id="MFD2916090.1"/>
    </source>
</evidence>
<name>A0ABW5ZV20_9FLAO</name>
<feature type="transmembrane region" description="Helical" evidence="1">
    <location>
        <begin position="6"/>
        <end position="28"/>
    </location>
</feature>
<gene>
    <name evidence="2" type="ORF">ACFS29_10610</name>
</gene>
<organism evidence="2 3">
    <name type="scientific">Psychroserpens luteus</name>
    <dbReference type="NCBI Taxonomy" id="1434066"/>
    <lineage>
        <taxon>Bacteria</taxon>
        <taxon>Pseudomonadati</taxon>
        <taxon>Bacteroidota</taxon>
        <taxon>Flavobacteriia</taxon>
        <taxon>Flavobacteriales</taxon>
        <taxon>Flavobacteriaceae</taxon>
        <taxon>Psychroserpens</taxon>
    </lineage>
</organism>
<keyword evidence="1" id="KW-0472">Membrane</keyword>
<keyword evidence="3" id="KW-1185">Reference proteome</keyword>
<reference evidence="3" key="1">
    <citation type="journal article" date="2019" name="Int. J. Syst. Evol. Microbiol.">
        <title>The Global Catalogue of Microorganisms (GCM) 10K type strain sequencing project: providing services to taxonomists for standard genome sequencing and annotation.</title>
        <authorList>
            <consortium name="The Broad Institute Genomics Platform"/>
            <consortium name="The Broad Institute Genome Sequencing Center for Infectious Disease"/>
            <person name="Wu L."/>
            <person name="Ma J."/>
        </authorList>
    </citation>
    <scope>NUCLEOTIDE SEQUENCE [LARGE SCALE GENOMIC DNA]</scope>
    <source>
        <strain evidence="3">KCTC 32514</strain>
    </source>
</reference>
<evidence type="ECO:0000313" key="3">
    <source>
        <dbReference type="Proteomes" id="UP001597548"/>
    </source>
</evidence>
<protein>
    <submittedName>
        <fullName evidence="2">Uncharacterized protein</fullName>
    </submittedName>
</protein>
<keyword evidence="1" id="KW-0812">Transmembrane</keyword>
<proteinExistence type="predicted"/>
<dbReference type="EMBL" id="JBHUOS010000009">
    <property type="protein sequence ID" value="MFD2916090.1"/>
    <property type="molecule type" value="Genomic_DNA"/>
</dbReference>
<sequence>MPTRNTLALIYSGLIVAGFLVFGIIGILDYFIVKFILFSSFALLAFYLISILFKDAESE</sequence>
<feature type="transmembrane region" description="Helical" evidence="1">
    <location>
        <begin position="35"/>
        <end position="53"/>
    </location>
</feature>
<dbReference type="Proteomes" id="UP001597548">
    <property type="component" value="Unassembled WGS sequence"/>
</dbReference>
<keyword evidence="1" id="KW-1133">Transmembrane helix</keyword>
<comment type="caution">
    <text evidence="2">The sequence shown here is derived from an EMBL/GenBank/DDBJ whole genome shotgun (WGS) entry which is preliminary data.</text>
</comment>
<evidence type="ECO:0000256" key="1">
    <source>
        <dbReference type="SAM" id="Phobius"/>
    </source>
</evidence>